<proteinExistence type="predicted"/>
<accession>A0AAE7VV21</accession>
<keyword evidence="2" id="KW-1185">Reference proteome</keyword>
<organism evidence="1 2">
    <name type="scientific">Escherichia phage JohannRWettstein</name>
    <dbReference type="NCBI Taxonomy" id="2852035"/>
    <lineage>
        <taxon>Viruses</taxon>
        <taxon>Duplodnaviria</taxon>
        <taxon>Heunggongvirae</taxon>
        <taxon>Uroviricota</taxon>
        <taxon>Caudoviricetes</taxon>
        <taxon>Andersonviridae</taxon>
        <taxon>Ounavirinae</taxon>
        <taxon>Felixounavirus</taxon>
        <taxon>Felixounavirus johannrwettstein</taxon>
    </lineage>
</organism>
<gene>
    <name evidence="1" type="ORF">bas63_0138</name>
</gene>
<reference evidence="2" key="1">
    <citation type="journal article" date="2021" name="PLoS Biol.">
        <title>Systematic exploration of Escherichia coli phage-host interactions with the BASEL phage collection.</title>
        <authorList>
            <person name="Maffei E."/>
            <person name="Shaidullina A."/>
            <person name="Burkolter M."/>
            <person name="Heyer Y."/>
            <person name="Estermann F."/>
            <person name="Druelle V."/>
            <person name="Sauer P."/>
            <person name="Willi L."/>
            <person name="Michaelis S."/>
            <person name="Hilbi H."/>
            <person name="Thaler D.S."/>
            <person name="Harms A."/>
        </authorList>
    </citation>
    <scope>NUCLEOTIDE SEQUENCE [LARGE SCALE GENOMIC DNA]</scope>
    <source>
        <strain evidence="2">Bas63</strain>
    </source>
</reference>
<dbReference type="Proteomes" id="UP000828202">
    <property type="component" value="Segment"/>
</dbReference>
<name>A0AAE7VV21_9CAUD</name>
<dbReference type="EMBL" id="MZ501086">
    <property type="protein sequence ID" value="QXV81823.1"/>
    <property type="molecule type" value="Genomic_DNA"/>
</dbReference>
<evidence type="ECO:0000313" key="1">
    <source>
        <dbReference type="EMBL" id="QXV81823.1"/>
    </source>
</evidence>
<protein>
    <submittedName>
        <fullName evidence="1">Uncharacterized protein</fullName>
    </submittedName>
</protein>
<sequence length="36" mass="4186">MLKVCSDVSFRVKSRIYPSTFVVAYSQVSLITYLQR</sequence>
<evidence type="ECO:0000313" key="2">
    <source>
        <dbReference type="Proteomes" id="UP000828202"/>
    </source>
</evidence>